<evidence type="ECO:0000313" key="2">
    <source>
        <dbReference type="Proteomes" id="UP000215767"/>
    </source>
</evidence>
<proteinExistence type="predicted"/>
<dbReference type="EMBL" id="NEVS01000001">
    <property type="protein sequence ID" value="OZI66356.1"/>
    <property type="molecule type" value="Genomic_DNA"/>
</dbReference>
<gene>
    <name evidence="1" type="ORF">CAL28_01000</name>
</gene>
<accession>A0A261UWS9</accession>
<reference evidence="2" key="1">
    <citation type="submission" date="2017-05" db="EMBL/GenBank/DDBJ databases">
        <title>Complete and WGS of Bordetella genogroups.</title>
        <authorList>
            <person name="Spilker T."/>
            <person name="Lipuma J."/>
        </authorList>
    </citation>
    <scope>NUCLEOTIDE SEQUENCE [LARGE SCALE GENOMIC DNA]</scope>
    <source>
        <strain evidence="2">AU8856</strain>
    </source>
</reference>
<keyword evidence="2" id="KW-1185">Reference proteome</keyword>
<evidence type="ECO:0000313" key="1">
    <source>
        <dbReference type="EMBL" id="OZI66356.1"/>
    </source>
</evidence>
<dbReference type="RefSeq" id="WP_094839568.1">
    <property type="nucleotide sequence ID" value="NZ_NEVS01000001.1"/>
</dbReference>
<evidence type="ECO:0008006" key="3">
    <source>
        <dbReference type="Google" id="ProtNLM"/>
    </source>
</evidence>
<protein>
    <recommendedName>
        <fullName evidence="3">DUF3717 domain-containing protein</fullName>
    </recommendedName>
</protein>
<dbReference type="OrthoDB" id="8778662at2"/>
<dbReference type="Proteomes" id="UP000215767">
    <property type="component" value="Unassembled WGS sequence"/>
</dbReference>
<sequence>MDTVIPITRLEDAINYWRNRIPATGEESRLCAQASALATPYALMILAGRRDIPATELDEPARQAYAAWDAAVGGLSPAKP</sequence>
<comment type="caution">
    <text evidence="1">The sequence shown here is derived from an EMBL/GenBank/DDBJ whole genome shotgun (WGS) entry which is preliminary data.</text>
</comment>
<dbReference type="InterPro" id="IPR022191">
    <property type="entry name" value="DUF3717"/>
</dbReference>
<organism evidence="1 2">
    <name type="scientific">Bordetella genomosp. 11</name>
    <dbReference type="NCBI Taxonomy" id="1416808"/>
    <lineage>
        <taxon>Bacteria</taxon>
        <taxon>Pseudomonadati</taxon>
        <taxon>Pseudomonadota</taxon>
        <taxon>Betaproteobacteria</taxon>
        <taxon>Burkholderiales</taxon>
        <taxon>Alcaligenaceae</taxon>
        <taxon>Bordetella</taxon>
    </lineage>
</organism>
<name>A0A261UWS9_9BORD</name>
<dbReference type="Pfam" id="PF12512">
    <property type="entry name" value="DUF3717"/>
    <property type="match status" value="1"/>
</dbReference>
<dbReference type="AlphaFoldDB" id="A0A261UWS9"/>